<evidence type="ECO:0000259" key="14">
    <source>
        <dbReference type="Pfam" id="PF23259"/>
    </source>
</evidence>
<keyword evidence="8" id="KW-0406">Ion transport</keyword>
<reference evidence="15" key="1">
    <citation type="journal article" date="2020" name="bioRxiv">
        <title>Hybrid origin of Populus tomentosa Carr. identified through genome sequencing and phylogenomic analysis.</title>
        <authorList>
            <person name="An X."/>
            <person name="Gao K."/>
            <person name="Chen Z."/>
            <person name="Li J."/>
            <person name="Yang X."/>
            <person name="Yang X."/>
            <person name="Zhou J."/>
            <person name="Guo T."/>
            <person name="Zhao T."/>
            <person name="Huang S."/>
            <person name="Miao D."/>
            <person name="Khan W.U."/>
            <person name="Rao P."/>
            <person name="Ye M."/>
            <person name="Lei B."/>
            <person name="Liao W."/>
            <person name="Wang J."/>
            <person name="Ji L."/>
            <person name="Li Y."/>
            <person name="Guo B."/>
            <person name="Mustafa N.S."/>
            <person name="Li S."/>
            <person name="Yun Q."/>
            <person name="Keller S.R."/>
            <person name="Mao J."/>
            <person name="Zhang R."/>
            <person name="Strauss S.H."/>
        </authorList>
    </citation>
    <scope>NUCLEOTIDE SEQUENCE</scope>
    <source>
        <strain evidence="15">GM15</strain>
        <tissue evidence="15">Leaf</tissue>
    </source>
</reference>
<feature type="transmembrane region" description="Helical" evidence="11">
    <location>
        <begin position="862"/>
        <end position="884"/>
    </location>
</feature>
<feature type="domain" description="Cation/H+ exchanger transmembrane" evidence="12">
    <location>
        <begin position="803"/>
        <end position="1160"/>
    </location>
</feature>
<evidence type="ECO:0000256" key="6">
    <source>
        <dbReference type="ARBA" id="ARBA00022958"/>
    </source>
</evidence>
<feature type="transmembrane region" description="Helical" evidence="11">
    <location>
        <begin position="207"/>
        <end position="233"/>
    </location>
</feature>
<dbReference type="InterPro" id="IPR057291">
    <property type="entry name" value="CHX17_2nd"/>
</dbReference>
<dbReference type="Proteomes" id="UP000886885">
    <property type="component" value="Chromosome 10D"/>
</dbReference>
<keyword evidence="9 11" id="KW-0472">Membrane</keyword>
<feature type="transmembrane region" description="Helical" evidence="11">
    <location>
        <begin position="102"/>
        <end position="122"/>
    </location>
</feature>
<feature type="domain" description="Cation/H(+) antiporter C-terminal" evidence="14">
    <location>
        <begin position="1358"/>
        <end position="1497"/>
    </location>
</feature>
<dbReference type="Pfam" id="PF23259">
    <property type="entry name" value="CHX17_C"/>
    <property type="match status" value="2"/>
</dbReference>
<feature type="transmembrane region" description="Helical" evidence="11">
    <location>
        <begin position="239"/>
        <end position="257"/>
    </location>
</feature>
<keyword evidence="6" id="KW-0630">Potassium</keyword>
<evidence type="ECO:0000256" key="4">
    <source>
        <dbReference type="ARBA" id="ARBA00022538"/>
    </source>
</evidence>
<dbReference type="InterPro" id="IPR006153">
    <property type="entry name" value="Cation/H_exchanger_TM"/>
</dbReference>
<feature type="transmembrane region" description="Helical" evidence="11">
    <location>
        <begin position="1110"/>
        <end position="1131"/>
    </location>
</feature>
<evidence type="ECO:0008006" key="17">
    <source>
        <dbReference type="Google" id="ProtNLM"/>
    </source>
</evidence>
<feature type="domain" description="Cation/H(+) antiporter central" evidence="13">
    <location>
        <begin position="1236"/>
        <end position="1343"/>
    </location>
</feature>
<feature type="domain" description="Cation/H(+) antiporter central" evidence="13">
    <location>
        <begin position="535"/>
        <end position="619"/>
    </location>
</feature>
<evidence type="ECO:0000256" key="7">
    <source>
        <dbReference type="ARBA" id="ARBA00022989"/>
    </source>
</evidence>
<feature type="transmembrane region" description="Helical" evidence="11">
    <location>
        <begin position="930"/>
        <end position="950"/>
    </location>
</feature>
<evidence type="ECO:0000256" key="9">
    <source>
        <dbReference type="ARBA" id="ARBA00023136"/>
    </source>
</evidence>
<feature type="transmembrane region" description="Helical" evidence="11">
    <location>
        <begin position="829"/>
        <end position="850"/>
    </location>
</feature>
<dbReference type="PANTHER" id="PTHR32468">
    <property type="entry name" value="CATION/H + ANTIPORTER"/>
    <property type="match status" value="1"/>
</dbReference>
<proteinExistence type="inferred from homology"/>
<sequence length="1526" mass="169220">MDFTPRNIVNVSGDCFDHVRVFSDGMWNVKHGESILQHSLVRFHVQLIVIFLLVNSFHLVLQRFHFTHFTSEILAGMVLGQTVWRGNDKSERLFPTVVRNQVFASLSKIGYILFSFLIGVRMEPSLIWKTGRTATFLGTLLFIFHHIAMLSIEITFDEDKEKLTAGFVLAKEAFSAIYFASITTTEFVMVSAILMQLKIINSQLGHLALASSLLFKLATFAVGTLFGFINAFVNISSQVGARIVIYSLALIVFTVVVSRKTMLFFIRSTPAGKPMKEIYTTMTVGVLFLLSAIGDEVGLHYMYGPLILGLAVPARSPLAEVLVAKFDTLVSGFFLPLMAVFCSSKLNLFQFIHEFKDAVHLQISLIGYVMKLLVTFIGAYFCKIPLRHAIALTIILNAKGITEIAQFLSFGDIKELDAASGIFLVFLLQAFQPLLIKKLYNPADQYIGYQNKSIEKASDDAELQILACAHRQEDAVAAIKLLQYSNPTKQSPLSVYVLCLEELVSSSTPLLINHQLGQKMSSYKVSRSQPIIDIFKYFESQYKKFVRVNMFTAVSPLKQMHEDICWLSFDKACSLIILPFHKKWNSKGKMVSSNTDTRNLNITVLERAPCSVGILIDRSRTQGLSSIFLASTYRVAALFFGGPDDREAAAYALRMAGRFGLQLTVMRFITPTTEQVYHDWDYMLNSEFLRNLKLGVSESSSISYIEETVRDGADTSSIIKSMVGGYDLIMAGRRHQTEPQALSGLSEWMDLQELGPIGDLLASEDITSAISVLVVQQQIMKASHSRMERNKNEIMVVGDFNKAGMIFGPSLLGQNKKLLDTMFPVRSMATLWTVASFGNLFYTFLIAVKADPAMMLKPGRAAMYIGSSMFCIPLFLSLALSFLLKTVVTMEANLNKSIVFIAASQSFTGFPVVAAFLTELKIQNTDVGRLALASAVFSDLIDIVVAAISLTLGDVASHPLAPVRAVLSNVAFVIVIVFIIKPMVMWMMGPIKEMKLVGEKCIFITTVVTLLLAFVSEIVGQHYVLGPLIFGLALPIGPSFGANLVSKLSSLVCGLLYPAYLAVTGLQTNIFKVDFQSAIIVGIIMVSGIIIKLGAVILPALHSQVPVRDAFLLAIILNIKGIVEINVYNFWKDNKTLHDGDYALCVVSVILTNVVVAPLVKLLYNPSRQYHTLKRSTIQHCRRDSEFRMLVCIHNRENVPTIINLLEISHATEESPIAVIGLVLVKIEGRAAPILIANSRKGVPETESSSTTSILNALRNYEQNHRNSSTVQSFTSITHFETMHDDICRLAMNKRATIVIMPFHKKWAIDGSIESTSRSIQQMNRNVLKNAPCSVGILIDRGILNGSLSVPNGRLLFNVAVLFFGGPDDAESLAYGARMVRHGCVKITVVNFLLFGNANSKERKRDSDLINEYRQGNLGNQHFLYFEEVIRDGVELAGCLAKMVGCFDLILVGKYHQKSPLFKGLEEWSECPELGVIGDMLASPGFECAASVLVVQQPRMRVNETAPLIHDAPDDNRECLSMERWN</sequence>
<feature type="transmembrane region" description="Helical" evidence="11">
    <location>
        <begin position="363"/>
        <end position="381"/>
    </location>
</feature>
<keyword evidence="2" id="KW-0813">Transport</keyword>
<feature type="transmembrane region" description="Helical" evidence="11">
    <location>
        <begin position="1001"/>
        <end position="1024"/>
    </location>
</feature>
<dbReference type="GO" id="GO:0012505">
    <property type="term" value="C:endomembrane system"/>
    <property type="evidence" value="ECO:0007669"/>
    <property type="project" value="TreeGrafter"/>
</dbReference>
<feature type="transmembrane region" description="Helical" evidence="11">
    <location>
        <begin position="1143"/>
        <end position="1164"/>
    </location>
</feature>
<feature type="transmembrane region" description="Helical" evidence="11">
    <location>
        <begin position="176"/>
        <end position="195"/>
    </location>
</feature>
<dbReference type="GO" id="GO:0016020">
    <property type="term" value="C:membrane"/>
    <property type="evidence" value="ECO:0007669"/>
    <property type="project" value="UniProtKB-SubCell"/>
</dbReference>
<dbReference type="GO" id="GO:1902600">
    <property type="term" value="P:proton transmembrane transport"/>
    <property type="evidence" value="ECO:0007669"/>
    <property type="project" value="InterPro"/>
</dbReference>
<dbReference type="EMBL" id="JAAWWB010000020">
    <property type="protein sequence ID" value="KAG6758175.1"/>
    <property type="molecule type" value="Genomic_DNA"/>
</dbReference>
<evidence type="ECO:0000256" key="10">
    <source>
        <dbReference type="ARBA" id="ARBA00038341"/>
    </source>
</evidence>
<dbReference type="Pfam" id="PF00999">
    <property type="entry name" value="Na_H_Exchanger"/>
    <property type="match status" value="2"/>
</dbReference>
<comment type="similarity">
    <text evidence="10">Belongs to the monovalent cation:proton antiporter 2 (CPA2) transporter (TC 2.A.37) family. CHX (TC 2.A.37.4) subfamily.</text>
</comment>
<feature type="transmembrane region" description="Helical" evidence="11">
    <location>
        <begin position="134"/>
        <end position="156"/>
    </location>
</feature>
<dbReference type="InterPro" id="IPR050794">
    <property type="entry name" value="CPA2_transporter"/>
</dbReference>
<feature type="transmembrane region" description="Helical" evidence="11">
    <location>
        <begin position="970"/>
        <end position="989"/>
    </location>
</feature>
<evidence type="ECO:0000256" key="3">
    <source>
        <dbReference type="ARBA" id="ARBA00022449"/>
    </source>
</evidence>
<protein>
    <recommendedName>
        <fullName evidence="17">Cation/H+ exchanger domain-containing protein</fullName>
    </recommendedName>
</protein>
<evidence type="ECO:0000313" key="15">
    <source>
        <dbReference type="EMBL" id="KAG6758175.1"/>
    </source>
</evidence>
<name>A0A8X7YXI0_POPTO</name>
<feature type="transmembrane region" description="Helical" evidence="11">
    <location>
        <begin position="1044"/>
        <end position="1066"/>
    </location>
</feature>
<feature type="domain" description="Cation/H+ exchanger transmembrane" evidence="12">
    <location>
        <begin position="53"/>
        <end position="413"/>
    </location>
</feature>
<feature type="transmembrane region" description="Helical" evidence="11">
    <location>
        <begin position="896"/>
        <end position="918"/>
    </location>
</feature>
<evidence type="ECO:0000256" key="8">
    <source>
        <dbReference type="ARBA" id="ARBA00023065"/>
    </source>
</evidence>
<gene>
    <name evidence="15" type="ORF">POTOM_038511</name>
</gene>
<dbReference type="PANTHER" id="PTHR32468:SF35">
    <property type="entry name" value="CATION_H+ EXCHANGER DOMAIN-CONTAINING PROTEIN"/>
    <property type="match status" value="1"/>
</dbReference>
<comment type="caution">
    <text evidence="15">The sequence shown here is derived from an EMBL/GenBank/DDBJ whole genome shotgun (WGS) entry which is preliminary data.</text>
</comment>
<evidence type="ECO:0000256" key="2">
    <source>
        <dbReference type="ARBA" id="ARBA00022448"/>
    </source>
</evidence>
<keyword evidence="16" id="KW-1185">Reference proteome</keyword>
<feature type="transmembrane region" description="Helical" evidence="11">
    <location>
        <begin position="322"/>
        <end position="342"/>
    </location>
</feature>
<dbReference type="InterPro" id="IPR057290">
    <property type="entry name" value="CHX17_C"/>
</dbReference>
<feature type="domain" description="Cation/H(+) antiporter C-terminal" evidence="14">
    <location>
        <begin position="635"/>
        <end position="779"/>
    </location>
</feature>
<evidence type="ECO:0000259" key="12">
    <source>
        <dbReference type="Pfam" id="PF00999"/>
    </source>
</evidence>
<dbReference type="OrthoDB" id="1938353at2759"/>
<dbReference type="GO" id="GO:0006885">
    <property type="term" value="P:regulation of pH"/>
    <property type="evidence" value="ECO:0007669"/>
    <property type="project" value="TreeGrafter"/>
</dbReference>
<evidence type="ECO:0000256" key="1">
    <source>
        <dbReference type="ARBA" id="ARBA00004141"/>
    </source>
</evidence>
<evidence type="ECO:0000256" key="5">
    <source>
        <dbReference type="ARBA" id="ARBA00022692"/>
    </source>
</evidence>
<organism evidence="15 16">
    <name type="scientific">Populus tomentosa</name>
    <name type="common">Chinese white poplar</name>
    <dbReference type="NCBI Taxonomy" id="118781"/>
    <lineage>
        <taxon>Eukaryota</taxon>
        <taxon>Viridiplantae</taxon>
        <taxon>Streptophyta</taxon>
        <taxon>Embryophyta</taxon>
        <taxon>Tracheophyta</taxon>
        <taxon>Spermatophyta</taxon>
        <taxon>Magnoliopsida</taxon>
        <taxon>eudicotyledons</taxon>
        <taxon>Gunneridae</taxon>
        <taxon>Pentapetalae</taxon>
        <taxon>rosids</taxon>
        <taxon>fabids</taxon>
        <taxon>Malpighiales</taxon>
        <taxon>Salicaceae</taxon>
        <taxon>Saliceae</taxon>
        <taxon>Populus</taxon>
    </lineage>
</organism>
<comment type="subcellular location">
    <subcellularLocation>
        <location evidence="1">Membrane</location>
        <topology evidence="1">Multi-pass membrane protein</topology>
    </subcellularLocation>
</comment>
<keyword evidence="4" id="KW-0633">Potassium transport</keyword>
<feature type="transmembrane region" description="Helical" evidence="11">
    <location>
        <begin position="40"/>
        <end position="61"/>
    </location>
</feature>
<feature type="transmembrane region" description="Helical" evidence="11">
    <location>
        <begin position="1078"/>
        <end position="1098"/>
    </location>
</feature>
<feature type="transmembrane region" description="Helical" evidence="11">
    <location>
        <begin position="278"/>
        <end position="302"/>
    </location>
</feature>
<dbReference type="GO" id="GO:0015297">
    <property type="term" value="F:antiporter activity"/>
    <property type="evidence" value="ECO:0007669"/>
    <property type="project" value="UniProtKB-KW"/>
</dbReference>
<keyword evidence="5 11" id="KW-0812">Transmembrane</keyword>
<evidence type="ECO:0000259" key="13">
    <source>
        <dbReference type="Pfam" id="PF23256"/>
    </source>
</evidence>
<accession>A0A8X7YXI0</accession>
<dbReference type="GO" id="GO:0006813">
    <property type="term" value="P:potassium ion transport"/>
    <property type="evidence" value="ECO:0007669"/>
    <property type="project" value="UniProtKB-KW"/>
</dbReference>
<evidence type="ECO:0000256" key="11">
    <source>
        <dbReference type="SAM" id="Phobius"/>
    </source>
</evidence>
<keyword evidence="7 11" id="KW-1133">Transmembrane helix</keyword>
<dbReference type="Pfam" id="PF23256">
    <property type="entry name" value="CHX17_2nd"/>
    <property type="match status" value="2"/>
</dbReference>
<keyword evidence="3" id="KW-0050">Antiport</keyword>
<evidence type="ECO:0000313" key="16">
    <source>
        <dbReference type="Proteomes" id="UP000886885"/>
    </source>
</evidence>
<dbReference type="FunFam" id="1.20.1530.20:FF:000003">
    <property type="entry name" value="Cation/H(+) antiporter 15"/>
    <property type="match status" value="1"/>
</dbReference>